<name>A0ABW5LCC2_9FLAO</name>
<dbReference type="InterPro" id="IPR029068">
    <property type="entry name" value="Glyas_Bleomycin-R_OHBP_Dase"/>
</dbReference>
<dbReference type="PANTHER" id="PTHR43048">
    <property type="entry name" value="METHYLMALONYL-COA EPIMERASE"/>
    <property type="match status" value="1"/>
</dbReference>
<sequence>MIRFAHTNIVSVNWKDLVDFYVKTFHCKIVPPIRNQSGEWLDNGTGLKNAKLEGAHLLLPGYGENGPTLEIYQYNQVENQEFILPNKRGFGHIAFEVDSVDEMLQTLKENGGTTLGEITKRGIDKVGEITFVYARDPEGNLIELQSWDTSAIHL</sequence>
<evidence type="ECO:0000259" key="2">
    <source>
        <dbReference type="PROSITE" id="PS51819"/>
    </source>
</evidence>
<reference evidence="4" key="1">
    <citation type="journal article" date="2019" name="Int. J. Syst. Evol. Microbiol.">
        <title>The Global Catalogue of Microorganisms (GCM) 10K type strain sequencing project: providing services to taxonomists for standard genome sequencing and annotation.</title>
        <authorList>
            <consortium name="The Broad Institute Genomics Platform"/>
            <consortium name="The Broad Institute Genome Sequencing Center for Infectious Disease"/>
            <person name="Wu L."/>
            <person name="Ma J."/>
        </authorList>
    </citation>
    <scope>NUCLEOTIDE SEQUENCE [LARGE SCALE GENOMIC DNA]</scope>
    <source>
        <strain evidence="4">KCTC 52274</strain>
    </source>
</reference>
<dbReference type="PANTHER" id="PTHR43048:SF5">
    <property type="entry name" value="BLR5325 PROTEIN"/>
    <property type="match status" value="1"/>
</dbReference>
<protein>
    <submittedName>
        <fullName evidence="3">VOC family protein</fullName>
    </submittedName>
</protein>
<gene>
    <name evidence="3" type="ORF">ACFSR1_07690</name>
</gene>
<evidence type="ECO:0000313" key="3">
    <source>
        <dbReference type="EMBL" id="MFD2562553.1"/>
    </source>
</evidence>
<dbReference type="Pfam" id="PF00903">
    <property type="entry name" value="Glyoxalase"/>
    <property type="match status" value="1"/>
</dbReference>
<feature type="domain" description="VOC" evidence="2">
    <location>
        <begin position="3"/>
        <end position="147"/>
    </location>
</feature>
<dbReference type="SUPFAM" id="SSF54593">
    <property type="entry name" value="Glyoxalase/Bleomycin resistance protein/Dihydroxybiphenyl dioxygenase"/>
    <property type="match status" value="1"/>
</dbReference>
<accession>A0ABW5LCC2</accession>
<keyword evidence="1" id="KW-0479">Metal-binding</keyword>
<dbReference type="RefSeq" id="WP_378291243.1">
    <property type="nucleotide sequence ID" value="NZ_JBHULE010000008.1"/>
</dbReference>
<keyword evidence="4" id="KW-1185">Reference proteome</keyword>
<dbReference type="InterPro" id="IPR051785">
    <property type="entry name" value="MMCE/EMCE_epimerase"/>
</dbReference>
<dbReference type="Gene3D" id="3.10.180.10">
    <property type="entry name" value="2,3-Dihydroxybiphenyl 1,2-Dioxygenase, domain 1"/>
    <property type="match status" value="1"/>
</dbReference>
<proteinExistence type="predicted"/>
<evidence type="ECO:0000256" key="1">
    <source>
        <dbReference type="ARBA" id="ARBA00022723"/>
    </source>
</evidence>
<dbReference type="InterPro" id="IPR004360">
    <property type="entry name" value="Glyas_Fos-R_dOase_dom"/>
</dbReference>
<dbReference type="InterPro" id="IPR037523">
    <property type="entry name" value="VOC_core"/>
</dbReference>
<comment type="caution">
    <text evidence="3">The sequence shown here is derived from an EMBL/GenBank/DDBJ whole genome shotgun (WGS) entry which is preliminary data.</text>
</comment>
<dbReference type="Proteomes" id="UP001597319">
    <property type="component" value="Unassembled WGS sequence"/>
</dbReference>
<dbReference type="EMBL" id="JBHULE010000008">
    <property type="protein sequence ID" value="MFD2562553.1"/>
    <property type="molecule type" value="Genomic_DNA"/>
</dbReference>
<organism evidence="3 4">
    <name type="scientific">Aquimarina rubra</name>
    <dbReference type="NCBI Taxonomy" id="1920033"/>
    <lineage>
        <taxon>Bacteria</taxon>
        <taxon>Pseudomonadati</taxon>
        <taxon>Bacteroidota</taxon>
        <taxon>Flavobacteriia</taxon>
        <taxon>Flavobacteriales</taxon>
        <taxon>Flavobacteriaceae</taxon>
        <taxon>Aquimarina</taxon>
    </lineage>
</organism>
<dbReference type="PROSITE" id="PS51819">
    <property type="entry name" value="VOC"/>
    <property type="match status" value="1"/>
</dbReference>
<evidence type="ECO:0000313" key="4">
    <source>
        <dbReference type="Proteomes" id="UP001597319"/>
    </source>
</evidence>